<accession>A0A9D1NX68</accession>
<dbReference type="InterPro" id="IPR000086">
    <property type="entry name" value="NUDIX_hydrolase_dom"/>
</dbReference>
<dbReference type="GO" id="GO:0004452">
    <property type="term" value="F:isopentenyl-diphosphate delta-isomerase activity"/>
    <property type="evidence" value="ECO:0007669"/>
    <property type="project" value="TreeGrafter"/>
</dbReference>
<reference evidence="2" key="1">
    <citation type="submission" date="2020-10" db="EMBL/GenBank/DDBJ databases">
        <authorList>
            <person name="Gilroy R."/>
        </authorList>
    </citation>
    <scope>NUCLEOTIDE SEQUENCE</scope>
    <source>
        <strain evidence="2">ChiBcec6-7307</strain>
    </source>
</reference>
<evidence type="ECO:0000313" key="2">
    <source>
        <dbReference type="EMBL" id="HIV22561.1"/>
    </source>
</evidence>
<protein>
    <submittedName>
        <fullName evidence="2">NUDIX domain-containing protein</fullName>
    </submittedName>
</protein>
<proteinExistence type="predicted"/>
<comment type="caution">
    <text evidence="2">The sequence shown here is derived from an EMBL/GenBank/DDBJ whole genome shotgun (WGS) entry which is preliminary data.</text>
</comment>
<dbReference type="PROSITE" id="PS51462">
    <property type="entry name" value="NUDIX"/>
    <property type="match status" value="1"/>
</dbReference>
<dbReference type="GO" id="GO:0005737">
    <property type="term" value="C:cytoplasm"/>
    <property type="evidence" value="ECO:0007669"/>
    <property type="project" value="TreeGrafter"/>
</dbReference>
<evidence type="ECO:0000259" key="1">
    <source>
        <dbReference type="PROSITE" id="PS51462"/>
    </source>
</evidence>
<dbReference type="Proteomes" id="UP000886889">
    <property type="component" value="Unassembled WGS sequence"/>
</dbReference>
<gene>
    <name evidence="2" type="ORF">IAC80_01345</name>
</gene>
<name>A0A9D1NX68_9FIRM</name>
<dbReference type="PANTHER" id="PTHR10885:SF20">
    <property type="entry name" value="NUDIX HYDROLASE DOMAIN-CONTAINING PROTEIN"/>
    <property type="match status" value="1"/>
</dbReference>
<feature type="domain" description="Nudix hydrolase" evidence="1">
    <location>
        <begin position="29"/>
        <end position="173"/>
    </location>
</feature>
<dbReference type="CDD" id="cd04692">
    <property type="entry name" value="NUDIX_Hydrolase"/>
    <property type="match status" value="1"/>
</dbReference>
<dbReference type="SUPFAM" id="SSF55811">
    <property type="entry name" value="Nudix"/>
    <property type="match status" value="1"/>
</dbReference>
<reference evidence="2" key="2">
    <citation type="journal article" date="2021" name="PeerJ">
        <title>Extensive microbial diversity within the chicken gut microbiome revealed by metagenomics and culture.</title>
        <authorList>
            <person name="Gilroy R."/>
            <person name="Ravi A."/>
            <person name="Getino M."/>
            <person name="Pursley I."/>
            <person name="Horton D.L."/>
            <person name="Alikhan N.F."/>
            <person name="Baker D."/>
            <person name="Gharbi K."/>
            <person name="Hall N."/>
            <person name="Watson M."/>
            <person name="Adriaenssens E.M."/>
            <person name="Foster-Nyarko E."/>
            <person name="Jarju S."/>
            <person name="Secka A."/>
            <person name="Antonio M."/>
            <person name="Oren A."/>
            <person name="Chaudhuri R.R."/>
            <person name="La Ragione R."/>
            <person name="Hildebrand F."/>
            <person name="Pallen M.J."/>
        </authorList>
    </citation>
    <scope>NUCLEOTIDE SEQUENCE</scope>
    <source>
        <strain evidence="2">ChiBcec6-7307</strain>
    </source>
</reference>
<dbReference type="EMBL" id="DVOS01000016">
    <property type="protein sequence ID" value="HIV22561.1"/>
    <property type="molecule type" value="Genomic_DNA"/>
</dbReference>
<dbReference type="Gene3D" id="3.90.79.10">
    <property type="entry name" value="Nucleoside Triphosphate Pyrophosphohydrolase"/>
    <property type="match status" value="1"/>
</dbReference>
<dbReference type="AlphaFoldDB" id="A0A9D1NX68"/>
<evidence type="ECO:0000313" key="3">
    <source>
        <dbReference type="Proteomes" id="UP000886889"/>
    </source>
</evidence>
<sequence>MEEWLDIVDEEGNPTGKTVERSAAHREGIRHRTAHVWLARIREGRPQLLLQKRSRDKDSHPGCFDMSSGGHIPAGVEYLPSAIRELQEELGVTAREEELIDCGVRRFFRKERFHGAPFLDCQVSRVYLLWKDPEEFHLQEEEVEEVRWIDYDDCIRAVRENHFPHCIAMEELKILEGAVRAGRPEA</sequence>
<dbReference type="Pfam" id="PF00293">
    <property type="entry name" value="NUDIX"/>
    <property type="match status" value="1"/>
</dbReference>
<organism evidence="2 3">
    <name type="scientific">Candidatus Merdiplasma excrementigallinarum</name>
    <dbReference type="NCBI Taxonomy" id="2840864"/>
    <lineage>
        <taxon>Bacteria</taxon>
        <taxon>Bacillati</taxon>
        <taxon>Bacillota</taxon>
        <taxon>Clostridia</taxon>
        <taxon>Lachnospirales</taxon>
        <taxon>Lachnospiraceae</taxon>
        <taxon>Lachnospiraceae incertae sedis</taxon>
        <taxon>Candidatus Merdiplasma</taxon>
    </lineage>
</organism>
<dbReference type="PANTHER" id="PTHR10885">
    <property type="entry name" value="ISOPENTENYL-DIPHOSPHATE DELTA-ISOMERASE"/>
    <property type="match status" value="1"/>
</dbReference>
<dbReference type="GO" id="GO:0009240">
    <property type="term" value="P:isopentenyl diphosphate biosynthetic process"/>
    <property type="evidence" value="ECO:0007669"/>
    <property type="project" value="TreeGrafter"/>
</dbReference>
<dbReference type="InterPro" id="IPR015797">
    <property type="entry name" value="NUDIX_hydrolase-like_dom_sf"/>
</dbReference>